<dbReference type="Pfam" id="PF10475">
    <property type="entry name" value="Vps54_N"/>
    <property type="match status" value="1"/>
</dbReference>
<evidence type="ECO:0000256" key="7">
    <source>
        <dbReference type="ARBA" id="ARBA00023054"/>
    </source>
</evidence>
<keyword evidence="7" id="KW-0175">Coiled coil</keyword>
<evidence type="ECO:0000256" key="4">
    <source>
        <dbReference type="ARBA" id="ARBA00022448"/>
    </source>
</evidence>
<dbReference type="Pfam" id="PF07928">
    <property type="entry name" value="Vps54"/>
    <property type="match status" value="1"/>
</dbReference>
<dbReference type="PANTHER" id="PTHR12965">
    <property type="entry name" value="VACUOLAR PROTEIN SORTING 54"/>
    <property type="match status" value="1"/>
</dbReference>
<keyword evidence="4" id="KW-0813">Transport</keyword>
<name>A0A8B8FP03_9HEMI</name>
<dbReference type="AlphaFoldDB" id="A0A8B8FP03"/>
<evidence type="ECO:0000313" key="11">
    <source>
        <dbReference type="RefSeq" id="XP_025412201.1"/>
    </source>
</evidence>
<reference evidence="11" key="1">
    <citation type="submission" date="2025-08" db="UniProtKB">
        <authorList>
            <consortium name="RefSeq"/>
        </authorList>
    </citation>
    <scope>IDENTIFICATION</scope>
    <source>
        <tissue evidence="11">Whole body</tissue>
    </source>
</reference>
<evidence type="ECO:0000256" key="3">
    <source>
        <dbReference type="ARBA" id="ARBA00017665"/>
    </source>
</evidence>
<dbReference type="OrthoDB" id="10259024at2759"/>
<dbReference type="CTD" id="47942"/>
<keyword evidence="10" id="KW-1185">Reference proteome</keyword>
<dbReference type="RefSeq" id="XP_025412201.1">
    <property type="nucleotide sequence ID" value="XM_025556416.1"/>
</dbReference>
<dbReference type="GO" id="GO:0015031">
    <property type="term" value="P:protein transport"/>
    <property type="evidence" value="ECO:0007669"/>
    <property type="project" value="UniProtKB-KW"/>
</dbReference>
<evidence type="ECO:0000259" key="9">
    <source>
        <dbReference type="Pfam" id="PF10475"/>
    </source>
</evidence>
<dbReference type="InterPro" id="IPR039745">
    <property type="entry name" value="Vps54"/>
</dbReference>
<evidence type="ECO:0000256" key="5">
    <source>
        <dbReference type="ARBA" id="ARBA00022927"/>
    </source>
</evidence>
<sequence>MDRAVTREPIWHKCSICHNATFEKLDQFQQHLFEVHSRKKDSQYFCEYNSNGNCFMWNGKNSNESDYKKHIVHDHAFRSIPCLTTYRKTSDSKRPTNEWNFYSASQSLATVLNDPRRPRSKDFFTKIWGDKFTDTCPISPPQHLPVIRPQHFQTYLKRIAKRHKKHVELEEKRDKQDYPAEVLQQFPNLRLSKSTDKVIYDLSEVPSIFLEPHFDLSKHETFFAVFPNIFLTSDTSTHVNVSTANIRISDKSIQEKLSHYLDTVEVKIAQQVSSKSEAFFHTMTSHDTLMEQIRQSIQLTKDLRCRIRQVDEKVVSKSMTILKNNTIILNHSNVIDKLKLMATVYHTQTTIQVLLSAADYVAALDLIYTTKDLLSKELSGVHCFRHLTSELNEIIKMIDALMAGEFERCSSADLNRPLVGTCTEVLEKDKLYSILMGMLRRKNWAFLEAYNKECVAAISAAIKKSVIDIVSNSDVDHQVNQSSSLESYLHCLTANEWLSMLEDCSYTLSLLLRRIKAGYIIMLHALNVSAKKLNCHNENTIDLEEPSFDSNLSEEDYFKVKSKLTNLLNSVTKYAVEKYAQLVTKRSSANFLNNAESEQVNGNTEQFNGDEESSNYCLSDQNQLLRLSDCIKQLSDSYVEVCSNQDIGFKILQTAMQSEANNFIKKFHTEKINKLQLLLDSENWRQKVVPSEFQHLVEYIQNTGQFSMPKLLSPKTSTKPAQMLMVNDESFAVVGTILLLIQMVTEYCTKADEINLAAQSLLRYVCDILREYNSRSYYLVLQAKAISNRTGLKKITCTNLVLSLRALQLLLWIMPFIQTHFSRFLDENQVSTIINRVKNDITKHIKDIQDKLHDIIKQIIMQQMSNWEAKPPIPSKSFQNICKHICKLHEAIASILPKTQIQYLYRQIHITFKEILHECINKMDNTNNDGPLRGIVSSELMFYIKSLESIDALPKDEMALQSMNDIWNENFSTNNVKKIQFLKGVTV</sequence>
<evidence type="ECO:0000256" key="6">
    <source>
        <dbReference type="ARBA" id="ARBA00023034"/>
    </source>
</evidence>
<organism evidence="10 11">
    <name type="scientific">Sipha flava</name>
    <name type="common">yellow sugarcane aphid</name>
    <dbReference type="NCBI Taxonomy" id="143950"/>
    <lineage>
        <taxon>Eukaryota</taxon>
        <taxon>Metazoa</taxon>
        <taxon>Ecdysozoa</taxon>
        <taxon>Arthropoda</taxon>
        <taxon>Hexapoda</taxon>
        <taxon>Insecta</taxon>
        <taxon>Pterygota</taxon>
        <taxon>Neoptera</taxon>
        <taxon>Paraneoptera</taxon>
        <taxon>Hemiptera</taxon>
        <taxon>Sternorrhyncha</taxon>
        <taxon>Aphidomorpha</taxon>
        <taxon>Aphidoidea</taxon>
        <taxon>Aphididae</taxon>
        <taxon>Sipha</taxon>
    </lineage>
</organism>
<dbReference type="GO" id="GO:0000938">
    <property type="term" value="C:GARP complex"/>
    <property type="evidence" value="ECO:0007669"/>
    <property type="project" value="InterPro"/>
</dbReference>
<dbReference type="GeneID" id="112684757"/>
<comment type="subcellular location">
    <subcellularLocation>
        <location evidence="1">Golgi apparatus</location>
        <location evidence="1">trans-Golgi network</location>
    </subcellularLocation>
</comment>
<evidence type="ECO:0000313" key="10">
    <source>
        <dbReference type="Proteomes" id="UP000694846"/>
    </source>
</evidence>
<dbReference type="PANTHER" id="PTHR12965:SF0">
    <property type="entry name" value="VACUOLAR PROTEIN SORTING-ASSOCIATED PROTEIN 54"/>
    <property type="match status" value="1"/>
</dbReference>
<keyword evidence="6" id="KW-0333">Golgi apparatus</keyword>
<dbReference type="InterPro" id="IPR012501">
    <property type="entry name" value="Vps54_C"/>
</dbReference>
<dbReference type="Proteomes" id="UP000694846">
    <property type="component" value="Unplaced"/>
</dbReference>
<keyword evidence="5" id="KW-0653">Protein transport</keyword>
<evidence type="ECO:0000256" key="1">
    <source>
        <dbReference type="ARBA" id="ARBA00004601"/>
    </source>
</evidence>
<feature type="domain" description="Vacuolar protein sorting-associated protein 54 N-terminal" evidence="9">
    <location>
        <begin position="254"/>
        <end position="402"/>
    </location>
</feature>
<proteinExistence type="inferred from homology"/>
<feature type="domain" description="Vacuolar protein sorting-associated protein 54 C-terminal" evidence="8">
    <location>
        <begin position="728"/>
        <end position="858"/>
    </location>
</feature>
<evidence type="ECO:0000256" key="2">
    <source>
        <dbReference type="ARBA" id="ARBA00009150"/>
    </source>
</evidence>
<gene>
    <name evidence="11" type="primary">LOC112684757</name>
</gene>
<dbReference type="Gene3D" id="1.20.1280.130">
    <property type="match status" value="1"/>
</dbReference>
<protein>
    <recommendedName>
        <fullName evidence="3">Vacuolar protein sorting-associated protein 54</fullName>
    </recommendedName>
</protein>
<evidence type="ECO:0000259" key="8">
    <source>
        <dbReference type="Pfam" id="PF07928"/>
    </source>
</evidence>
<dbReference type="GO" id="GO:0019905">
    <property type="term" value="F:syntaxin binding"/>
    <property type="evidence" value="ECO:0007669"/>
    <property type="project" value="TreeGrafter"/>
</dbReference>
<dbReference type="GO" id="GO:0042147">
    <property type="term" value="P:retrograde transport, endosome to Golgi"/>
    <property type="evidence" value="ECO:0007669"/>
    <property type="project" value="InterPro"/>
</dbReference>
<accession>A0A8B8FP03</accession>
<dbReference type="GO" id="GO:0006896">
    <property type="term" value="P:Golgi to vacuole transport"/>
    <property type="evidence" value="ECO:0007669"/>
    <property type="project" value="TreeGrafter"/>
</dbReference>
<dbReference type="GO" id="GO:0005829">
    <property type="term" value="C:cytosol"/>
    <property type="evidence" value="ECO:0007669"/>
    <property type="project" value="GOC"/>
</dbReference>
<dbReference type="InterPro" id="IPR019515">
    <property type="entry name" value="VPS54_N"/>
</dbReference>
<comment type="similarity">
    <text evidence="2">Belongs to the VPS54 family.</text>
</comment>